<gene>
    <name evidence="1" type="ORF">MAR_036767</name>
</gene>
<accession>A0ABY7FLK8</accession>
<proteinExistence type="predicted"/>
<evidence type="ECO:0000313" key="1">
    <source>
        <dbReference type="EMBL" id="WAR23098.1"/>
    </source>
</evidence>
<dbReference type="PANTHER" id="PTHR14696:SF2">
    <property type="entry name" value="BLOC-2 COMPLEX MEMBER HPS6"/>
    <property type="match status" value="1"/>
</dbReference>
<organism evidence="1 2">
    <name type="scientific">Mya arenaria</name>
    <name type="common">Soft-shell clam</name>
    <dbReference type="NCBI Taxonomy" id="6604"/>
    <lineage>
        <taxon>Eukaryota</taxon>
        <taxon>Metazoa</taxon>
        <taxon>Spiralia</taxon>
        <taxon>Lophotrochozoa</taxon>
        <taxon>Mollusca</taxon>
        <taxon>Bivalvia</taxon>
        <taxon>Autobranchia</taxon>
        <taxon>Heteroconchia</taxon>
        <taxon>Euheterodonta</taxon>
        <taxon>Imparidentia</taxon>
        <taxon>Neoheterodontei</taxon>
        <taxon>Myida</taxon>
        <taxon>Myoidea</taxon>
        <taxon>Myidae</taxon>
        <taxon>Mya</taxon>
    </lineage>
</organism>
<dbReference type="InterPro" id="IPR017218">
    <property type="entry name" value="BLOC-2_complex_Hps6_subunit"/>
</dbReference>
<reference evidence="1" key="1">
    <citation type="submission" date="2022-11" db="EMBL/GenBank/DDBJ databases">
        <title>Centuries of genome instability and evolution in soft-shell clam transmissible cancer (bioRxiv).</title>
        <authorList>
            <person name="Hart S.F.M."/>
            <person name="Yonemitsu M.A."/>
            <person name="Giersch R.M."/>
            <person name="Beal B.F."/>
            <person name="Arriagada G."/>
            <person name="Davis B.W."/>
            <person name="Ostrander E.A."/>
            <person name="Goff S.P."/>
            <person name="Metzger M.J."/>
        </authorList>
    </citation>
    <scope>NUCLEOTIDE SEQUENCE</scope>
    <source>
        <strain evidence="1">MELC-2E11</strain>
        <tissue evidence="1">Siphon/mantle</tissue>
    </source>
</reference>
<dbReference type="Proteomes" id="UP001164746">
    <property type="component" value="Chromosome 13"/>
</dbReference>
<name>A0ABY7FLK8_MYAAR</name>
<dbReference type="PANTHER" id="PTHR14696">
    <property type="entry name" value="HERMANSKY-PUDLAK SYNDROME 6 PROTEIN"/>
    <property type="match status" value="1"/>
</dbReference>
<evidence type="ECO:0000313" key="2">
    <source>
        <dbReference type="Proteomes" id="UP001164746"/>
    </source>
</evidence>
<dbReference type="EMBL" id="CP111024">
    <property type="protein sequence ID" value="WAR23098.1"/>
    <property type="molecule type" value="Genomic_DNA"/>
</dbReference>
<feature type="non-terminal residue" evidence="1">
    <location>
        <position position="544"/>
    </location>
</feature>
<protein>
    <submittedName>
        <fullName evidence="1">Uncharacterized protein</fullName>
    </submittedName>
</protein>
<sequence>RQNITWVSKAGGLQQNVIKPALLRHQVLYGLHTIVPARMRNKNIRYYNYPEKNKHLTEMFTSDIPKSPLFQSIFHKQTHRPVEHIWHSPGHIFAGLKGEKKLVTFDVTSLDYIQGSDSRGCLDVEEPVVTILTKPSTGFIVVLKCGDIEYWTYSHDERWRFGKRLQLVQVSRATVVAICYSLSQHALYWQEQEVAGDGGNVVYNLYKRQLIEGDDVDVKLGPVSCLLTGGRKCSLYPLGHGIEELAVKCHTYLPQTQTLVLLTHHGQLVTLPGPGGEEGSSVKSVELDGCDVTGVQGIIKQFGYVGLVFTACIKFYHPETGNAVCQVDTDSETQRYTVDESGQLTVDKMRDQWLKGLDLPTSKPFLTEYWRLEQLLQDCLTKPQDMRSLPGLCVEDEVLRLVEPKCGLSPATRHAQLLLLGEHFPDRVLDTLLSNLEVIEDAIPEVRPESGRPESRAISLHIDTVLQKHTKLDHAKENQNVTPKVFVHKQTFIADSSVEKDNKDDGENMNSVNTDVLDAVEGGPGVTVDMVRPYIEQTLKNSVE</sequence>
<keyword evidence="2" id="KW-1185">Reference proteome</keyword>